<dbReference type="CDD" id="cd05013">
    <property type="entry name" value="SIS_RpiR"/>
    <property type="match status" value="1"/>
</dbReference>
<dbReference type="InterPro" id="IPR035472">
    <property type="entry name" value="RpiR-like_SIS"/>
</dbReference>
<dbReference type="GO" id="GO:0097367">
    <property type="term" value="F:carbohydrate derivative binding"/>
    <property type="evidence" value="ECO:0007669"/>
    <property type="project" value="InterPro"/>
</dbReference>
<dbReference type="InterPro" id="IPR009057">
    <property type="entry name" value="Homeodomain-like_sf"/>
</dbReference>
<dbReference type="InterPro" id="IPR001347">
    <property type="entry name" value="SIS_dom"/>
</dbReference>
<dbReference type="Gene3D" id="1.10.10.10">
    <property type="entry name" value="Winged helix-like DNA-binding domain superfamily/Winged helix DNA-binding domain"/>
    <property type="match status" value="1"/>
</dbReference>
<dbReference type="Proteomes" id="UP000215433">
    <property type="component" value="Unassembled WGS sequence"/>
</dbReference>
<keyword evidence="3" id="KW-0804">Transcription</keyword>
<keyword evidence="2" id="KW-0238">DNA-binding</keyword>
<protein>
    <submittedName>
        <fullName evidence="6">Fe-S cluster assembly protein HesB</fullName>
    </submittedName>
</protein>
<dbReference type="PANTHER" id="PTHR30514:SF1">
    <property type="entry name" value="HTH-TYPE TRANSCRIPTIONAL REGULATOR HEXR-RELATED"/>
    <property type="match status" value="1"/>
</dbReference>
<dbReference type="GO" id="GO:1901135">
    <property type="term" value="P:carbohydrate derivative metabolic process"/>
    <property type="evidence" value="ECO:0007669"/>
    <property type="project" value="InterPro"/>
</dbReference>
<dbReference type="InterPro" id="IPR000281">
    <property type="entry name" value="HTH_RpiR"/>
</dbReference>
<evidence type="ECO:0000313" key="6">
    <source>
        <dbReference type="EMBL" id="OXM99803.1"/>
    </source>
</evidence>
<evidence type="ECO:0000256" key="2">
    <source>
        <dbReference type="ARBA" id="ARBA00023125"/>
    </source>
</evidence>
<dbReference type="InterPro" id="IPR046348">
    <property type="entry name" value="SIS_dom_sf"/>
</dbReference>
<gene>
    <name evidence="6" type="ORF">Tam10B_1897</name>
</gene>
<evidence type="ECO:0000259" key="5">
    <source>
        <dbReference type="PROSITE" id="PS51464"/>
    </source>
</evidence>
<dbReference type="PROSITE" id="PS51464">
    <property type="entry name" value="SIS"/>
    <property type="match status" value="1"/>
</dbReference>
<proteinExistence type="predicted"/>
<dbReference type="AlphaFoldDB" id="A0A229VW11"/>
<dbReference type="SUPFAM" id="SSF46689">
    <property type="entry name" value="Homeodomain-like"/>
    <property type="match status" value="1"/>
</dbReference>
<dbReference type="RefSeq" id="WP_198947577.1">
    <property type="nucleotide sequence ID" value="NZ_NEWD01000028.1"/>
</dbReference>
<dbReference type="GO" id="GO:0003700">
    <property type="term" value="F:DNA-binding transcription factor activity"/>
    <property type="evidence" value="ECO:0007669"/>
    <property type="project" value="InterPro"/>
</dbReference>
<reference evidence="6 7" key="1">
    <citation type="submission" date="2017-05" db="EMBL/GenBank/DDBJ databases">
        <title>Bifidobacterium vansinderenii sp. nov.</title>
        <authorList>
            <person name="Lugli G.A."/>
            <person name="Duranti S."/>
            <person name="Mangifesta M."/>
        </authorList>
    </citation>
    <scope>NUCLEOTIDE SEQUENCE [LARGE SCALE GENOMIC DNA]</scope>
    <source>
        <strain evidence="6 7">Tam10B</strain>
    </source>
</reference>
<evidence type="ECO:0000256" key="1">
    <source>
        <dbReference type="ARBA" id="ARBA00023015"/>
    </source>
</evidence>
<organism evidence="6 7">
    <name type="scientific">Bifidobacterium vansinderenii</name>
    <dbReference type="NCBI Taxonomy" id="1984871"/>
    <lineage>
        <taxon>Bacteria</taxon>
        <taxon>Bacillati</taxon>
        <taxon>Actinomycetota</taxon>
        <taxon>Actinomycetes</taxon>
        <taxon>Bifidobacteriales</taxon>
        <taxon>Bifidobacteriaceae</taxon>
        <taxon>Bifidobacterium</taxon>
    </lineage>
</organism>
<dbReference type="InterPro" id="IPR036388">
    <property type="entry name" value="WH-like_DNA-bd_sf"/>
</dbReference>
<keyword evidence="7" id="KW-1185">Reference proteome</keyword>
<comment type="caution">
    <text evidence="6">The sequence shown here is derived from an EMBL/GenBank/DDBJ whole genome shotgun (WGS) entry which is preliminary data.</text>
</comment>
<keyword evidence="1" id="KW-0805">Transcription regulation</keyword>
<dbReference type="PROSITE" id="PS51071">
    <property type="entry name" value="HTH_RPIR"/>
    <property type="match status" value="1"/>
</dbReference>
<dbReference type="Pfam" id="PF01418">
    <property type="entry name" value="HTH_6"/>
    <property type="match status" value="1"/>
</dbReference>
<evidence type="ECO:0000256" key="3">
    <source>
        <dbReference type="ARBA" id="ARBA00023163"/>
    </source>
</evidence>
<dbReference type="Pfam" id="PF01380">
    <property type="entry name" value="SIS"/>
    <property type="match status" value="1"/>
</dbReference>
<feature type="domain" description="HTH rpiR-type" evidence="4">
    <location>
        <begin position="5"/>
        <end position="81"/>
    </location>
</feature>
<dbReference type="PANTHER" id="PTHR30514">
    <property type="entry name" value="GLUCOKINASE"/>
    <property type="match status" value="1"/>
</dbReference>
<sequence length="288" mass="31975">MGALMDIRQRISNIYTTLRPAEKSVATFIHDHYDDVGSLTVAQLAEAAEVSQPTVIRFARKLGFNGYREMRYVLNHPMEDPQAFEPLEGYDLHPWDNIDDVPSRAVSGAKAMLDDMLQSLSVKEFHKAVSMLTRARIIDIYSVEDSITPAEDLLTKLTYLGLQCRLHTDVYLQQISAGHLTDADVAVAFSYSGSSEDTVKALRLARNQGAGTIAVTNSTGTPIVNWADVCLRAGHGERTIYGNAIFSRVSHTAIVDMLYMGVILSDYTRYSSALDDSGRYIRDKVFRG</sequence>
<evidence type="ECO:0000313" key="7">
    <source>
        <dbReference type="Proteomes" id="UP000215433"/>
    </source>
</evidence>
<accession>A0A229VW11</accession>
<dbReference type="SUPFAM" id="SSF53697">
    <property type="entry name" value="SIS domain"/>
    <property type="match status" value="1"/>
</dbReference>
<evidence type="ECO:0000259" key="4">
    <source>
        <dbReference type="PROSITE" id="PS51071"/>
    </source>
</evidence>
<dbReference type="GO" id="GO:0003677">
    <property type="term" value="F:DNA binding"/>
    <property type="evidence" value="ECO:0007669"/>
    <property type="project" value="UniProtKB-KW"/>
</dbReference>
<dbReference type="InterPro" id="IPR047640">
    <property type="entry name" value="RpiR-like"/>
</dbReference>
<dbReference type="Gene3D" id="3.40.50.10490">
    <property type="entry name" value="Glucose-6-phosphate isomerase like protein, domain 1"/>
    <property type="match status" value="1"/>
</dbReference>
<feature type="domain" description="SIS" evidence="5">
    <location>
        <begin position="128"/>
        <end position="268"/>
    </location>
</feature>
<name>A0A229VW11_9BIFI</name>
<dbReference type="EMBL" id="NEWD01000028">
    <property type="protein sequence ID" value="OXM99803.1"/>
    <property type="molecule type" value="Genomic_DNA"/>
</dbReference>